<dbReference type="EMBL" id="CVRI01000047">
    <property type="protein sequence ID" value="CRK98180.1"/>
    <property type="molecule type" value="Genomic_DNA"/>
</dbReference>
<dbReference type="GO" id="GO:0005634">
    <property type="term" value="C:nucleus"/>
    <property type="evidence" value="ECO:0007669"/>
    <property type="project" value="TreeGrafter"/>
</dbReference>
<dbReference type="InterPro" id="IPR038648">
    <property type="entry name" value="PHR_sf"/>
</dbReference>
<name>A0A1J1IF52_9DIPT</name>
<organism evidence="2 3">
    <name type="scientific">Clunio marinus</name>
    <dbReference type="NCBI Taxonomy" id="568069"/>
    <lineage>
        <taxon>Eukaryota</taxon>
        <taxon>Metazoa</taxon>
        <taxon>Ecdysozoa</taxon>
        <taxon>Arthropoda</taxon>
        <taxon>Hexapoda</taxon>
        <taxon>Insecta</taxon>
        <taxon>Pterygota</taxon>
        <taxon>Neoptera</taxon>
        <taxon>Endopterygota</taxon>
        <taxon>Diptera</taxon>
        <taxon>Nematocera</taxon>
        <taxon>Chironomoidea</taxon>
        <taxon>Chironomidae</taxon>
        <taxon>Clunio</taxon>
    </lineage>
</organism>
<dbReference type="STRING" id="568069.A0A1J1IF52"/>
<dbReference type="OrthoDB" id="6050183at2759"/>
<keyword evidence="3" id="KW-1185">Reference proteome</keyword>
<dbReference type="GO" id="GO:0007411">
    <property type="term" value="P:axon guidance"/>
    <property type="evidence" value="ECO:0007669"/>
    <property type="project" value="TreeGrafter"/>
</dbReference>
<gene>
    <name evidence="2" type="ORF">CLUMA_CG011545</name>
</gene>
<dbReference type="GO" id="GO:0061630">
    <property type="term" value="F:ubiquitin protein ligase activity"/>
    <property type="evidence" value="ECO:0007669"/>
    <property type="project" value="TreeGrafter"/>
</dbReference>
<evidence type="ECO:0000313" key="3">
    <source>
        <dbReference type="Proteomes" id="UP000183832"/>
    </source>
</evidence>
<evidence type="ECO:0000313" key="2">
    <source>
        <dbReference type="EMBL" id="CRK98180.1"/>
    </source>
</evidence>
<dbReference type="Gene3D" id="2.60.120.820">
    <property type="entry name" value="PHR domain"/>
    <property type="match status" value="1"/>
</dbReference>
<dbReference type="Proteomes" id="UP000183832">
    <property type="component" value="Unassembled WGS sequence"/>
</dbReference>
<accession>A0A1J1IF52</accession>
<dbReference type="InterPro" id="IPR012983">
    <property type="entry name" value="PHR"/>
</dbReference>
<dbReference type="GO" id="GO:0008582">
    <property type="term" value="P:regulation of synaptic assembly at neuromuscular junction"/>
    <property type="evidence" value="ECO:0007669"/>
    <property type="project" value="TreeGrafter"/>
</dbReference>
<feature type="domain" description="PHR" evidence="1">
    <location>
        <begin position="13"/>
        <end position="96"/>
    </location>
</feature>
<dbReference type="Pfam" id="PF08005">
    <property type="entry name" value="PHR"/>
    <property type="match status" value="1"/>
</dbReference>
<sequence length="106" mass="11722">MCDTDISMELGFDGGGLEKDGAMIFEIDDIPYYCPARTVHNVMFLRPLKICAGKWYLLWVKVSGLSLDCGSSEQNIVVGDDQVVFTCKSSKKSNDGKLTMKPGMFL</sequence>
<dbReference type="PANTHER" id="PTHR45943:SF1">
    <property type="entry name" value="E3 UBIQUITIN-PROTEIN LIGASE MYCBP2"/>
    <property type="match status" value="1"/>
</dbReference>
<dbReference type="GO" id="GO:0005886">
    <property type="term" value="C:plasma membrane"/>
    <property type="evidence" value="ECO:0007669"/>
    <property type="project" value="TreeGrafter"/>
</dbReference>
<dbReference type="AlphaFoldDB" id="A0A1J1IF52"/>
<dbReference type="PANTHER" id="PTHR45943">
    <property type="entry name" value="E3 UBIQUITIN-PROTEIN LIGASE MYCBP2"/>
    <property type="match status" value="1"/>
</dbReference>
<proteinExistence type="predicted"/>
<protein>
    <submittedName>
        <fullName evidence="2">CLUMA_CG011545, isoform A</fullName>
    </submittedName>
</protein>
<reference evidence="2 3" key="1">
    <citation type="submission" date="2015-04" db="EMBL/GenBank/DDBJ databases">
        <authorList>
            <person name="Syromyatnikov M.Y."/>
            <person name="Popov V.N."/>
        </authorList>
    </citation>
    <scope>NUCLEOTIDE SEQUENCE [LARGE SCALE GENOMIC DNA]</scope>
</reference>
<evidence type="ECO:0000259" key="1">
    <source>
        <dbReference type="Pfam" id="PF08005"/>
    </source>
</evidence>